<dbReference type="Pfam" id="PF07994">
    <property type="entry name" value="NAD_binding_5"/>
    <property type="match status" value="1"/>
</dbReference>
<dbReference type="InterPro" id="IPR002587">
    <property type="entry name" value="Myo-inos-1-P_Synthase"/>
</dbReference>
<keyword evidence="11" id="KW-0520">NAD</keyword>
<evidence type="ECO:0000256" key="14">
    <source>
        <dbReference type="ARBA" id="ARBA00023235"/>
    </source>
</evidence>
<feature type="domain" description="Myo-inositol-1-phosphate synthase GAPDH-like" evidence="20">
    <location>
        <begin position="344"/>
        <end position="469"/>
    </location>
</feature>
<keyword evidence="13" id="KW-0594">Phospholipid biosynthesis</keyword>
<protein>
    <recommendedName>
        <fullName evidence="17">Inositol-3-phosphate synthase</fullName>
        <ecNumber evidence="7">5.5.1.4</ecNumber>
    </recommendedName>
    <alternativeName>
        <fullName evidence="16">Myo-inositol 1-phosphate synthase</fullName>
    </alternativeName>
</protein>
<evidence type="ECO:0000313" key="22">
    <source>
        <dbReference type="Proteomes" id="UP000308199"/>
    </source>
</evidence>
<evidence type="ECO:0000256" key="3">
    <source>
        <dbReference type="ARBA" id="ARBA00004496"/>
    </source>
</evidence>
<evidence type="ECO:0000256" key="18">
    <source>
        <dbReference type="SAM" id="Coils"/>
    </source>
</evidence>
<dbReference type="AlphaFoldDB" id="A0A4S4LB70"/>
<keyword evidence="8" id="KW-0963">Cytoplasm</keyword>
<name>A0A4S4LB70_9AGAM</name>
<evidence type="ECO:0000313" key="21">
    <source>
        <dbReference type="EMBL" id="THH08785.1"/>
    </source>
</evidence>
<evidence type="ECO:0000256" key="19">
    <source>
        <dbReference type="SAM" id="MobiDB-lite"/>
    </source>
</evidence>
<dbReference type="Proteomes" id="UP000308199">
    <property type="component" value="Unassembled WGS sequence"/>
</dbReference>
<evidence type="ECO:0000256" key="8">
    <source>
        <dbReference type="ARBA" id="ARBA00022490"/>
    </source>
</evidence>
<dbReference type="FunFam" id="3.40.50.720:FF:000334">
    <property type="entry name" value="Inositol-3-phosphate synthase"/>
    <property type="match status" value="1"/>
</dbReference>
<evidence type="ECO:0000256" key="6">
    <source>
        <dbReference type="ARBA" id="ARBA00011881"/>
    </source>
</evidence>
<evidence type="ECO:0000256" key="16">
    <source>
        <dbReference type="ARBA" id="ARBA00032949"/>
    </source>
</evidence>
<evidence type="ECO:0000256" key="2">
    <source>
        <dbReference type="ARBA" id="ARBA00001911"/>
    </source>
</evidence>
<evidence type="ECO:0000256" key="5">
    <source>
        <dbReference type="ARBA" id="ARBA00010813"/>
    </source>
</evidence>
<evidence type="ECO:0000256" key="12">
    <source>
        <dbReference type="ARBA" id="ARBA00023098"/>
    </source>
</evidence>
<evidence type="ECO:0000256" key="10">
    <source>
        <dbReference type="ARBA" id="ARBA00022550"/>
    </source>
</evidence>
<keyword evidence="18" id="KW-0175">Coiled coil</keyword>
<organism evidence="21 22">
    <name type="scientific">Phellinidium pouzarii</name>
    <dbReference type="NCBI Taxonomy" id="167371"/>
    <lineage>
        <taxon>Eukaryota</taxon>
        <taxon>Fungi</taxon>
        <taxon>Dikarya</taxon>
        <taxon>Basidiomycota</taxon>
        <taxon>Agaricomycotina</taxon>
        <taxon>Agaricomycetes</taxon>
        <taxon>Hymenochaetales</taxon>
        <taxon>Hymenochaetaceae</taxon>
        <taxon>Phellinidium</taxon>
    </lineage>
</organism>
<reference evidence="21 22" key="1">
    <citation type="submission" date="2019-02" db="EMBL/GenBank/DDBJ databases">
        <title>Genome sequencing of the rare red list fungi Phellinidium pouzarii.</title>
        <authorList>
            <person name="Buettner E."/>
            <person name="Kellner H."/>
        </authorList>
    </citation>
    <scope>NUCLEOTIDE SEQUENCE [LARGE SCALE GENOMIC DNA]</scope>
    <source>
        <strain evidence="21 22">DSM 108285</strain>
    </source>
</reference>
<dbReference type="PANTHER" id="PTHR11510">
    <property type="entry name" value="MYO-INOSITOL-1 PHOSPHATE SYNTHASE"/>
    <property type="match status" value="1"/>
</dbReference>
<keyword evidence="10" id="KW-0398">Inositol biosynthesis</keyword>
<evidence type="ECO:0000256" key="15">
    <source>
        <dbReference type="ARBA" id="ARBA00023264"/>
    </source>
</evidence>
<proteinExistence type="inferred from homology"/>
<dbReference type="GO" id="GO:0008654">
    <property type="term" value="P:phospholipid biosynthetic process"/>
    <property type="evidence" value="ECO:0007669"/>
    <property type="project" value="UniProtKB-KW"/>
</dbReference>
<evidence type="ECO:0000256" key="1">
    <source>
        <dbReference type="ARBA" id="ARBA00000113"/>
    </source>
</evidence>
<dbReference type="InterPro" id="IPR036291">
    <property type="entry name" value="NAD(P)-bd_dom_sf"/>
</dbReference>
<dbReference type="FunFam" id="3.30.360.10:FF:000055">
    <property type="entry name" value="Putative myo-inositol-1-phosphate synthase"/>
    <property type="match status" value="1"/>
</dbReference>
<comment type="similarity">
    <text evidence="5">Belongs to the myo-inositol 1-phosphate synthase family.</text>
</comment>
<evidence type="ECO:0000256" key="9">
    <source>
        <dbReference type="ARBA" id="ARBA00022516"/>
    </source>
</evidence>
<keyword evidence="14" id="KW-0413">Isomerase</keyword>
<feature type="coiled-coil region" evidence="18">
    <location>
        <begin position="984"/>
        <end position="1011"/>
    </location>
</feature>
<comment type="caution">
    <text evidence="21">The sequence shown here is derived from an EMBL/GenBank/DDBJ whole genome shotgun (WGS) entry which is preliminary data.</text>
</comment>
<gene>
    <name evidence="21" type="ORF">EW145_g2473</name>
</gene>
<dbReference type="Pfam" id="PF01658">
    <property type="entry name" value="Inos-1-P_synth"/>
    <property type="match status" value="1"/>
</dbReference>
<keyword evidence="15" id="KW-1208">Phospholipid metabolism</keyword>
<dbReference type="GO" id="GO:0005737">
    <property type="term" value="C:cytoplasm"/>
    <property type="evidence" value="ECO:0007669"/>
    <property type="project" value="UniProtKB-SubCell"/>
</dbReference>
<keyword evidence="22" id="KW-1185">Reference proteome</keyword>
<dbReference type="SUPFAM" id="SSF55347">
    <property type="entry name" value="Glyceraldehyde-3-phosphate dehydrogenase-like, C-terminal domain"/>
    <property type="match status" value="1"/>
</dbReference>
<feature type="region of interest" description="Disordered" evidence="19">
    <location>
        <begin position="1"/>
        <end position="22"/>
    </location>
</feature>
<dbReference type="InterPro" id="IPR013021">
    <property type="entry name" value="Myo-inos-1-P_Synthase_GAPDH"/>
</dbReference>
<dbReference type="OrthoDB" id="2887at2759"/>
<dbReference type="EMBL" id="SGPK01000087">
    <property type="protein sequence ID" value="THH08785.1"/>
    <property type="molecule type" value="Genomic_DNA"/>
</dbReference>
<keyword evidence="12" id="KW-0443">Lipid metabolism</keyword>
<evidence type="ECO:0000259" key="20">
    <source>
        <dbReference type="Pfam" id="PF01658"/>
    </source>
</evidence>
<keyword evidence="9" id="KW-0444">Lipid biosynthesis</keyword>
<dbReference type="EC" id="5.5.1.4" evidence="7"/>
<comment type="pathway">
    <text evidence="4">Polyol metabolism; myo-inositol biosynthesis; myo-inositol from D-glucose 6-phosphate: step 1/2.</text>
</comment>
<dbReference type="FunFam" id="3.40.50.720:FF:000069">
    <property type="entry name" value="Inositol-3-phosphate synthase 1"/>
    <property type="match status" value="1"/>
</dbReference>
<comment type="catalytic activity">
    <reaction evidence="1">
        <text>D-glucose 6-phosphate = 1D-myo-inositol 3-phosphate</text>
        <dbReference type="Rhea" id="RHEA:10716"/>
        <dbReference type="ChEBI" id="CHEBI:58401"/>
        <dbReference type="ChEBI" id="CHEBI:61548"/>
        <dbReference type="EC" id="5.5.1.4"/>
    </reaction>
</comment>
<sequence length="1100" mass="122498">MSQPTLQDSNVSSGRNTPDSQLESIVPVHLTATRHPYPIQVASENTSYTDEYITAKYHDRGASVETLPNGQFKVTPTVNAYEFRTQRKVPKTGLLMVGIGGNNGSTLCATILANRHHISWRTKSGVQQPNYIGSLLRASTVRLGSNPETGKDVHVPIGDVLPMVHPNDLVLGGWDISGLPLDKAMERSQVLDWDLQRQVAPHMAAIGAPLPSIYYPDYIAANQEARADNVIAGTDKSAHVEHIRADIRAFKEKHSLDQVIVFWTANTERYSDILPNVNDTADNLLASIKASHAEVSPSTVFAVASILEGVPFINGAPQNTFVPGVIDLAEKHRSFIGGDDLKSGQTKLKSVLAEFLVNAGIKPLSIASYNHLGNNDGHNLSAEPQFKSKEISKSSVVDDMVASNALLFKPADPTAKDAKAKKGEHPDHVVVIKYVPAVGDSKRAIDEYYSEILCGGRSTINIFNECEDSLLATPLILDLTILAELLTRVQYRDVKNGSDFSPLYPVLSLLSFMLKAPLVKPGTDVVNSLNRQRNGLEAFLKACIGLEGSPDLILDTRLWSCSLQKMRTRILLSFWGLYPVLRSYLNSIVQANIIMELSAKLIMALHISFSLITQHILDERETSSTRMTFTRSTLQPTLRSFSRVSHVCNSVVKKHLYKEIFLSSPNALASLANTLIRHPYLQPLVQQLYFTSRESTEGDGMPLFTTFDYENLSRIYDVCPNLVHLGLFKGTSQGKPLPAGNSLLRRMCGLRSTPLEFLTHLEIVVPMRALFGGKMTFSKSMAFPVLQELTVRASPFKDSEVDNSGAGENTPQWFEMPQLRRLTLHNWEVKRSQKLTFPSKSPLLRRLELFGGDYSTVKNLFDRESSPLLPFAATLECLFIAAQGIGEKLNLNGELKTWMSRLLTRDTRAEIELSFSFDFLENLVELCIPFCSFAYQQTASYPNSLKRLVLIDYPKESYTEDQIPNMEDGVRRRENEIKNTGGKVGDLEDEMKVTEDDRRVVEDNIRDIEDEINVATRGYGLRRREDEMRQGLKCLGQLLLNKIEGIALCNLESVWVRRDDLGDTNTMKGVALFAKVDLKIGLHICEPISESIPSCSWTDI</sequence>
<accession>A0A4S4LB70</accession>
<dbReference type="UniPathway" id="UPA00823">
    <property type="reaction ID" value="UER00787"/>
</dbReference>
<dbReference type="Gene3D" id="3.40.50.720">
    <property type="entry name" value="NAD(P)-binding Rossmann-like Domain"/>
    <property type="match status" value="2"/>
</dbReference>
<dbReference type="SUPFAM" id="SSF51735">
    <property type="entry name" value="NAD(P)-binding Rossmann-fold domains"/>
    <property type="match status" value="1"/>
</dbReference>
<comment type="subunit">
    <text evidence="6">Homotetramer.</text>
</comment>
<evidence type="ECO:0000256" key="17">
    <source>
        <dbReference type="ARBA" id="ARBA00070063"/>
    </source>
</evidence>
<comment type="subcellular location">
    <subcellularLocation>
        <location evidence="3">Cytoplasm</location>
    </subcellularLocation>
</comment>
<dbReference type="GO" id="GO:0004512">
    <property type="term" value="F:inositol-3-phosphate synthase activity"/>
    <property type="evidence" value="ECO:0007669"/>
    <property type="project" value="UniProtKB-EC"/>
</dbReference>
<comment type="cofactor">
    <cofactor evidence="2">
        <name>NAD(+)</name>
        <dbReference type="ChEBI" id="CHEBI:57540"/>
    </cofactor>
</comment>
<dbReference type="GO" id="GO:0006021">
    <property type="term" value="P:inositol biosynthetic process"/>
    <property type="evidence" value="ECO:0007669"/>
    <property type="project" value="UniProtKB-UniPathway"/>
</dbReference>
<evidence type="ECO:0000256" key="13">
    <source>
        <dbReference type="ARBA" id="ARBA00023209"/>
    </source>
</evidence>
<evidence type="ECO:0000256" key="4">
    <source>
        <dbReference type="ARBA" id="ARBA00005117"/>
    </source>
</evidence>
<evidence type="ECO:0000256" key="11">
    <source>
        <dbReference type="ARBA" id="ARBA00023027"/>
    </source>
</evidence>
<evidence type="ECO:0000256" key="7">
    <source>
        <dbReference type="ARBA" id="ARBA00012125"/>
    </source>
</evidence>